<dbReference type="Proteomes" id="UP000185557">
    <property type="component" value="Unassembled WGS sequence"/>
</dbReference>
<reference evidence="4 5" key="1">
    <citation type="submission" date="2016-11" db="EMBL/GenBank/DDBJ databases">
        <title>Draft Genome Sequences of Nine Cyanobacterial Strains from Diverse Habitats.</title>
        <authorList>
            <person name="Zhu T."/>
            <person name="Hou S."/>
            <person name="Lu X."/>
            <person name="Hess W.R."/>
        </authorList>
    </citation>
    <scope>NUCLEOTIDE SEQUENCE [LARGE SCALE GENOMIC DNA]</scope>
    <source>
        <strain evidence="4 5">NIES-30</strain>
    </source>
</reference>
<evidence type="ECO:0000313" key="5">
    <source>
        <dbReference type="Proteomes" id="UP000185557"/>
    </source>
</evidence>
<dbReference type="PANTHER" id="PTHR21666">
    <property type="entry name" value="PEPTIDASE-RELATED"/>
    <property type="match status" value="1"/>
</dbReference>
<dbReference type="InterPro" id="IPR050570">
    <property type="entry name" value="Cell_wall_metabolism_enzyme"/>
</dbReference>
<name>A0A1U7J7V2_9CYAN</name>
<dbReference type="STRING" id="549789.NIES30_08290"/>
<comment type="caution">
    <text evidence="4">The sequence shown here is derived from an EMBL/GenBank/DDBJ whole genome shotgun (WGS) entry which is preliminary data.</text>
</comment>
<dbReference type="CDD" id="cd12797">
    <property type="entry name" value="M23_peptidase"/>
    <property type="match status" value="1"/>
</dbReference>
<feature type="region of interest" description="Disordered" evidence="2">
    <location>
        <begin position="1"/>
        <end position="31"/>
    </location>
</feature>
<dbReference type="SUPFAM" id="SSF51261">
    <property type="entry name" value="Duplicated hybrid motif"/>
    <property type="match status" value="1"/>
</dbReference>
<dbReference type="InterPro" id="IPR016047">
    <property type="entry name" value="M23ase_b-sheet_dom"/>
</dbReference>
<evidence type="ECO:0000256" key="2">
    <source>
        <dbReference type="SAM" id="MobiDB-lite"/>
    </source>
</evidence>
<proteinExistence type="predicted"/>
<evidence type="ECO:0000259" key="3">
    <source>
        <dbReference type="Pfam" id="PF01551"/>
    </source>
</evidence>
<feature type="domain" description="M23ase beta-sheet core" evidence="3">
    <location>
        <begin position="202"/>
        <end position="291"/>
    </location>
</feature>
<dbReference type="PANTHER" id="PTHR21666:SF289">
    <property type="entry name" value="L-ALA--D-GLU ENDOPEPTIDASE"/>
    <property type="match status" value="1"/>
</dbReference>
<dbReference type="AlphaFoldDB" id="A0A1U7J7V2"/>
<dbReference type="Gene3D" id="2.70.70.10">
    <property type="entry name" value="Glucose Permease (Domain IIA)"/>
    <property type="match status" value="1"/>
</dbReference>
<evidence type="ECO:0000256" key="1">
    <source>
        <dbReference type="ARBA" id="ARBA00022729"/>
    </source>
</evidence>
<gene>
    <name evidence="4" type="ORF">NIES30_08290</name>
</gene>
<keyword evidence="1" id="KW-0732">Signal</keyword>
<dbReference type="EMBL" id="MRCG01000004">
    <property type="protein sequence ID" value="OKH49218.1"/>
    <property type="molecule type" value="Genomic_DNA"/>
</dbReference>
<sequence>MSAETLLPATASPPEVESVPQSPAPASIRGSVDVLPGASVSAPAPISEQAVPRHLPPRAPVPAGYNSVFIDPTDYSLGATATPGGGGASPNLVFAERATGCQITVAGSQTPPQASCQSTAPNSTSPPTDSGDGIQVGPITISSRGVSLGDTTIISRAQLNEKLRPLNILRRGNEEYVFPLSLPAPITSLFGWRMHPVHQNWRFHSGTDLGSPAGTPVLATRSGKVAVADHLGGYGLTVILRHDDGNLESRYAHLSKLAVQAGEWVEQGEVIGLVGSTGTATGPNLHFEIRQLTSQGWIAADAKDILDGGIADLLNVINNPLQALGTGTAGEASGAVAAPADYPFRPAQPNAS</sequence>
<feature type="compositionally biased region" description="Polar residues" evidence="2">
    <location>
        <begin position="106"/>
        <end position="128"/>
    </location>
</feature>
<dbReference type="InterPro" id="IPR011055">
    <property type="entry name" value="Dup_hybrid_motif"/>
</dbReference>
<organism evidence="4 5">
    <name type="scientific">Phormidium tenue NIES-30</name>
    <dbReference type="NCBI Taxonomy" id="549789"/>
    <lineage>
        <taxon>Bacteria</taxon>
        <taxon>Bacillati</taxon>
        <taxon>Cyanobacteriota</taxon>
        <taxon>Cyanophyceae</taxon>
        <taxon>Oscillatoriophycideae</taxon>
        <taxon>Oscillatoriales</taxon>
        <taxon>Oscillatoriaceae</taxon>
        <taxon>Phormidium</taxon>
    </lineage>
</organism>
<dbReference type="GO" id="GO:0004222">
    <property type="term" value="F:metalloendopeptidase activity"/>
    <property type="evidence" value="ECO:0007669"/>
    <property type="project" value="TreeGrafter"/>
</dbReference>
<accession>A0A1U7J7V2</accession>
<protein>
    <submittedName>
        <fullName evidence="4">Metalloendopeptidase</fullName>
    </submittedName>
</protein>
<feature type="compositionally biased region" description="Low complexity" evidence="2">
    <location>
        <begin position="12"/>
        <end position="25"/>
    </location>
</feature>
<evidence type="ECO:0000313" key="4">
    <source>
        <dbReference type="EMBL" id="OKH49218.1"/>
    </source>
</evidence>
<dbReference type="Pfam" id="PF01551">
    <property type="entry name" value="Peptidase_M23"/>
    <property type="match status" value="1"/>
</dbReference>
<feature type="region of interest" description="Disordered" evidence="2">
    <location>
        <begin position="106"/>
        <end position="135"/>
    </location>
</feature>
<keyword evidence="5" id="KW-1185">Reference proteome</keyword>